<dbReference type="Pfam" id="PF22148">
    <property type="entry name" value="Fervidolysin_NPro-like"/>
    <property type="match status" value="1"/>
</dbReference>
<keyword evidence="4 10" id="KW-0645">Protease</keyword>
<dbReference type="AlphaFoldDB" id="A0A858REM4"/>
<dbReference type="InterPro" id="IPR034204">
    <property type="entry name" value="PfSUB1-like_cat_dom"/>
</dbReference>
<dbReference type="EMBL" id="CP051774">
    <property type="protein sequence ID" value="QJE95546.1"/>
    <property type="molecule type" value="Genomic_DNA"/>
</dbReference>
<dbReference type="SUPFAM" id="SSF52743">
    <property type="entry name" value="Subtilisin-like"/>
    <property type="match status" value="1"/>
</dbReference>
<evidence type="ECO:0000256" key="5">
    <source>
        <dbReference type="ARBA" id="ARBA00022729"/>
    </source>
</evidence>
<comment type="similarity">
    <text evidence="2 10 11">Belongs to the peptidase S8 family.</text>
</comment>
<gene>
    <name evidence="16" type="ORF">HHL09_07025</name>
</gene>
<evidence type="ECO:0000256" key="6">
    <source>
        <dbReference type="ARBA" id="ARBA00022801"/>
    </source>
</evidence>
<dbReference type="Pfam" id="PF02225">
    <property type="entry name" value="PA"/>
    <property type="match status" value="1"/>
</dbReference>
<feature type="signal peptide" evidence="12">
    <location>
        <begin position="1"/>
        <end position="27"/>
    </location>
</feature>
<organism evidence="16 17">
    <name type="scientific">Luteolibacter luteus</name>
    <dbReference type="NCBI Taxonomy" id="2728835"/>
    <lineage>
        <taxon>Bacteria</taxon>
        <taxon>Pseudomonadati</taxon>
        <taxon>Verrucomicrobiota</taxon>
        <taxon>Verrucomicrobiia</taxon>
        <taxon>Verrucomicrobiales</taxon>
        <taxon>Verrucomicrobiaceae</taxon>
        <taxon>Luteolibacter</taxon>
    </lineage>
</organism>
<protein>
    <submittedName>
        <fullName evidence="16">S8 family serine peptidase</fullName>
    </submittedName>
</protein>
<sequence length="704" mass="72875">MNPLHTLGRTIVCSLSLLALGIGATHAEDAYVEGEVLVTFKPEVGTEGAKTALKRRELSLERKFDRLSQRRQRIAGLVRGKKRGTKELIAELKTDPSVETAEPNYIRHVSSAGSSDPEFSKLWGLHNTGQSVNGTAGSSGTDAKFVEAWALAKPSAGEVVVAVVDTGVDITHPDLAANIWTNPGEIAGNAVDDDGNGQVDDVHGYDFSLNTANMSDSGEHGTHVAGTIAATGDNNLGVIGVNYKAKILPLKVSTDGDTLSTSAVLAAFDYAIELKERGVNVVAINASFGGGSSSTSESNAIEALRDAGIVLCAAAGNDGENNDTVASYPANYPVSNIIAVAATTQTNGLASFSNYGASNVDIGAPGTNIYSAMPTSLAPQTTSLKIGSTTYAAASIEFAGSTTSSGLTRPIYACGIGQVNEFPAGVSGNIALIQRGTLTFAEKLTNAKAAGAVAAVIYDNTTSAITTNPWTLGATGSWIPAVRISQANGQTIAESALPVSATVTAWANTSAAYQYMDGTSMATPHVAGAVAFAAMNFPGETMTQRISRILNHTTQVAALSGKVSTGGVLNLLKIVDTDVDNLPDWWESEEFTNLAQASAMDTDGDGFSNQDEYQAGTDPADATSKLGFSATSRGSGTAANDFILTLPTVPGRSYRVEWSTSLTAESWATLGSIIAGTGNPVEVRDTAAFSGAAKRFYRLSLVTP</sequence>
<proteinExistence type="inferred from homology"/>
<evidence type="ECO:0000256" key="2">
    <source>
        <dbReference type="ARBA" id="ARBA00011073"/>
    </source>
</evidence>
<dbReference type="InterPro" id="IPR000209">
    <property type="entry name" value="Peptidase_S8/S53_dom"/>
</dbReference>
<dbReference type="PROSITE" id="PS51892">
    <property type="entry name" value="SUBTILASE"/>
    <property type="match status" value="1"/>
</dbReference>
<evidence type="ECO:0000313" key="17">
    <source>
        <dbReference type="Proteomes" id="UP000501812"/>
    </source>
</evidence>
<evidence type="ECO:0000256" key="1">
    <source>
        <dbReference type="ARBA" id="ARBA00004613"/>
    </source>
</evidence>
<evidence type="ECO:0000256" key="10">
    <source>
        <dbReference type="PROSITE-ProRule" id="PRU01240"/>
    </source>
</evidence>
<dbReference type="PRINTS" id="PR00723">
    <property type="entry name" value="SUBTILISIN"/>
</dbReference>
<keyword evidence="8" id="KW-0106">Calcium</keyword>
<evidence type="ECO:0000256" key="3">
    <source>
        <dbReference type="ARBA" id="ARBA00022525"/>
    </source>
</evidence>
<keyword evidence="3" id="KW-0964">Secreted</keyword>
<keyword evidence="7 10" id="KW-0720">Serine protease</keyword>
<comment type="subcellular location">
    <subcellularLocation>
        <location evidence="1">Secreted</location>
    </subcellularLocation>
</comment>
<feature type="domain" description="Peptidase S8/S53" evidence="13">
    <location>
        <begin position="158"/>
        <end position="383"/>
    </location>
</feature>
<dbReference type="InterPro" id="IPR036852">
    <property type="entry name" value="Peptidase_S8/S53_dom_sf"/>
</dbReference>
<feature type="chain" id="PRO_5032698373" evidence="12">
    <location>
        <begin position="28"/>
        <end position="704"/>
    </location>
</feature>
<feature type="active site" description="Charge relay system" evidence="9 10">
    <location>
        <position position="520"/>
    </location>
</feature>
<feature type="active site" description="Charge relay system" evidence="9 10">
    <location>
        <position position="165"/>
    </location>
</feature>
<dbReference type="InterPro" id="IPR003137">
    <property type="entry name" value="PA_domain"/>
</dbReference>
<dbReference type="KEGG" id="luo:HHL09_07025"/>
<dbReference type="PROSITE" id="PS00136">
    <property type="entry name" value="SUBTILASE_ASP"/>
    <property type="match status" value="1"/>
</dbReference>
<evidence type="ECO:0000259" key="15">
    <source>
        <dbReference type="Pfam" id="PF22148"/>
    </source>
</evidence>
<dbReference type="InterPro" id="IPR022398">
    <property type="entry name" value="Peptidase_S8_His-AS"/>
</dbReference>
<evidence type="ECO:0000256" key="12">
    <source>
        <dbReference type="SAM" id="SignalP"/>
    </source>
</evidence>
<evidence type="ECO:0000259" key="13">
    <source>
        <dbReference type="Pfam" id="PF00082"/>
    </source>
</evidence>
<dbReference type="InterPro" id="IPR059100">
    <property type="entry name" value="TSP3_bac"/>
</dbReference>
<dbReference type="Pfam" id="PF18884">
    <property type="entry name" value="TSP3_bac"/>
    <property type="match status" value="1"/>
</dbReference>
<keyword evidence="5 12" id="KW-0732">Signal</keyword>
<evidence type="ECO:0000256" key="9">
    <source>
        <dbReference type="PIRSR" id="PIRSR615500-1"/>
    </source>
</evidence>
<accession>A0A858REM4</accession>
<dbReference type="InterPro" id="IPR051048">
    <property type="entry name" value="Peptidase_S8/S53_subtilisin"/>
</dbReference>
<evidence type="ECO:0000313" key="16">
    <source>
        <dbReference type="EMBL" id="QJE95546.1"/>
    </source>
</evidence>
<dbReference type="RefSeq" id="WP_169453860.1">
    <property type="nucleotide sequence ID" value="NZ_CP051774.1"/>
</dbReference>
<dbReference type="InterPro" id="IPR015500">
    <property type="entry name" value="Peptidase_S8_subtilisin-rel"/>
</dbReference>
<evidence type="ECO:0000256" key="8">
    <source>
        <dbReference type="ARBA" id="ARBA00022837"/>
    </source>
</evidence>
<name>A0A858REM4_9BACT</name>
<dbReference type="CDD" id="cd07473">
    <property type="entry name" value="Peptidases_S8_Subtilisin_like"/>
    <property type="match status" value="1"/>
</dbReference>
<evidence type="ECO:0000259" key="14">
    <source>
        <dbReference type="Pfam" id="PF02225"/>
    </source>
</evidence>
<dbReference type="InterPro" id="IPR023827">
    <property type="entry name" value="Peptidase_S8_Asp-AS"/>
</dbReference>
<dbReference type="PROSITE" id="PS00138">
    <property type="entry name" value="SUBTILASE_SER"/>
    <property type="match status" value="1"/>
</dbReference>
<feature type="domain" description="PA" evidence="14">
    <location>
        <begin position="413"/>
        <end position="492"/>
    </location>
</feature>
<keyword evidence="17" id="KW-1185">Reference proteome</keyword>
<feature type="domain" description="Fervidolysin-like N-terminal prodomain" evidence="15">
    <location>
        <begin position="26"/>
        <end position="104"/>
    </location>
</feature>
<feature type="active site" description="Charge relay system" evidence="9 10">
    <location>
        <position position="220"/>
    </location>
</feature>
<dbReference type="Pfam" id="PF00082">
    <property type="entry name" value="Peptidase_S8"/>
    <property type="match status" value="1"/>
</dbReference>
<reference evidence="16 17" key="1">
    <citation type="submission" date="2020-04" db="EMBL/GenBank/DDBJ databases">
        <title>Luteolibacter sp. G-1-1-1 isolated from soil.</title>
        <authorList>
            <person name="Dahal R.H."/>
        </authorList>
    </citation>
    <scope>NUCLEOTIDE SEQUENCE [LARGE SCALE GENOMIC DNA]</scope>
    <source>
        <strain evidence="16 17">G-1-1-1</strain>
    </source>
</reference>
<dbReference type="Gene3D" id="3.40.50.200">
    <property type="entry name" value="Peptidase S8/S53 domain"/>
    <property type="match status" value="2"/>
</dbReference>
<dbReference type="GO" id="GO:0004252">
    <property type="term" value="F:serine-type endopeptidase activity"/>
    <property type="evidence" value="ECO:0007669"/>
    <property type="project" value="UniProtKB-UniRule"/>
</dbReference>
<dbReference type="GO" id="GO:0006508">
    <property type="term" value="P:proteolysis"/>
    <property type="evidence" value="ECO:0007669"/>
    <property type="project" value="UniProtKB-KW"/>
</dbReference>
<dbReference type="PANTHER" id="PTHR43399:SF4">
    <property type="entry name" value="CELL WALL-ASSOCIATED PROTEASE"/>
    <property type="match status" value="1"/>
</dbReference>
<dbReference type="InterPro" id="IPR023828">
    <property type="entry name" value="Peptidase_S8_Ser-AS"/>
</dbReference>
<dbReference type="PANTHER" id="PTHR43399">
    <property type="entry name" value="SUBTILISIN-RELATED"/>
    <property type="match status" value="1"/>
</dbReference>
<keyword evidence="6 10" id="KW-0378">Hydrolase</keyword>
<evidence type="ECO:0000256" key="4">
    <source>
        <dbReference type="ARBA" id="ARBA00022670"/>
    </source>
</evidence>
<evidence type="ECO:0000256" key="11">
    <source>
        <dbReference type="RuleBase" id="RU003355"/>
    </source>
</evidence>
<dbReference type="InterPro" id="IPR054399">
    <property type="entry name" value="Fervidolysin-like_N_prodom"/>
</dbReference>
<dbReference type="Proteomes" id="UP000501812">
    <property type="component" value="Chromosome"/>
</dbReference>
<evidence type="ECO:0000256" key="7">
    <source>
        <dbReference type="ARBA" id="ARBA00022825"/>
    </source>
</evidence>
<dbReference type="PROSITE" id="PS00137">
    <property type="entry name" value="SUBTILASE_HIS"/>
    <property type="match status" value="1"/>
</dbReference>